<feature type="non-terminal residue" evidence="1">
    <location>
        <position position="27"/>
    </location>
</feature>
<name>A0A382MRN5_9ZZZZ</name>
<evidence type="ECO:0000313" key="1">
    <source>
        <dbReference type="EMBL" id="SVC50427.1"/>
    </source>
</evidence>
<dbReference type="EMBL" id="UINC01094843">
    <property type="protein sequence ID" value="SVC50427.1"/>
    <property type="molecule type" value="Genomic_DNA"/>
</dbReference>
<protein>
    <submittedName>
        <fullName evidence="1">Uncharacterized protein</fullName>
    </submittedName>
</protein>
<proteinExistence type="predicted"/>
<reference evidence="1" key="1">
    <citation type="submission" date="2018-05" db="EMBL/GenBank/DDBJ databases">
        <authorList>
            <person name="Lanie J.A."/>
            <person name="Ng W.-L."/>
            <person name="Kazmierczak K.M."/>
            <person name="Andrzejewski T.M."/>
            <person name="Davidsen T.M."/>
            <person name="Wayne K.J."/>
            <person name="Tettelin H."/>
            <person name="Glass J.I."/>
            <person name="Rusch D."/>
            <person name="Podicherti R."/>
            <person name="Tsui H.-C.T."/>
            <person name="Winkler M.E."/>
        </authorList>
    </citation>
    <scope>NUCLEOTIDE SEQUENCE</scope>
</reference>
<sequence>MFGIWPTFINSKQRDLLAADVPVVNKT</sequence>
<gene>
    <name evidence="1" type="ORF">METZ01_LOCUS303281</name>
</gene>
<accession>A0A382MRN5</accession>
<dbReference type="AlphaFoldDB" id="A0A382MRN5"/>
<organism evidence="1">
    <name type="scientific">marine metagenome</name>
    <dbReference type="NCBI Taxonomy" id="408172"/>
    <lineage>
        <taxon>unclassified sequences</taxon>
        <taxon>metagenomes</taxon>
        <taxon>ecological metagenomes</taxon>
    </lineage>
</organism>